<organism evidence="1">
    <name type="scientific">marine sediment metagenome</name>
    <dbReference type="NCBI Taxonomy" id="412755"/>
    <lineage>
        <taxon>unclassified sequences</taxon>
        <taxon>metagenomes</taxon>
        <taxon>ecological metagenomes</taxon>
    </lineage>
</organism>
<comment type="caution">
    <text evidence="1">The sequence shown here is derived from an EMBL/GenBank/DDBJ whole genome shotgun (WGS) entry which is preliminary data.</text>
</comment>
<name>A0A0F9UGY4_9ZZZZ</name>
<gene>
    <name evidence="1" type="ORF">LCGC14_0224980</name>
</gene>
<evidence type="ECO:0000313" key="1">
    <source>
        <dbReference type="EMBL" id="KKN90914.1"/>
    </source>
</evidence>
<sequence>MVEEINDNFYELKKLYKLLNMVEDSKILDFISTQNIALTIRRPYFSFLNSIKDGINTILNTGKSQ</sequence>
<accession>A0A0F9UGY4</accession>
<protein>
    <submittedName>
        <fullName evidence="1">Uncharacterized protein</fullName>
    </submittedName>
</protein>
<proteinExistence type="predicted"/>
<dbReference type="EMBL" id="LAZR01000107">
    <property type="protein sequence ID" value="KKN90914.1"/>
    <property type="molecule type" value="Genomic_DNA"/>
</dbReference>
<dbReference type="AlphaFoldDB" id="A0A0F9UGY4"/>
<reference evidence="1" key="1">
    <citation type="journal article" date="2015" name="Nature">
        <title>Complex archaea that bridge the gap between prokaryotes and eukaryotes.</title>
        <authorList>
            <person name="Spang A."/>
            <person name="Saw J.H."/>
            <person name="Jorgensen S.L."/>
            <person name="Zaremba-Niedzwiedzka K."/>
            <person name="Martijn J."/>
            <person name="Lind A.E."/>
            <person name="van Eijk R."/>
            <person name="Schleper C."/>
            <person name="Guy L."/>
            <person name="Ettema T.J."/>
        </authorList>
    </citation>
    <scope>NUCLEOTIDE SEQUENCE</scope>
</reference>